<dbReference type="InterPro" id="IPR004172">
    <property type="entry name" value="L27_dom"/>
</dbReference>
<comment type="subcellular location">
    <subcellularLocation>
        <location evidence="1">Apical cell membrane</location>
    </subcellularLocation>
    <subcellularLocation>
        <location evidence="3">Cell junction</location>
        <location evidence="3">Tight junction</location>
    </subcellularLocation>
    <subcellularLocation>
        <location evidence="2">Cell projection</location>
        <location evidence="2">Dendrite</location>
    </subcellularLocation>
    <subcellularLocation>
        <location evidence="15">Postsynaptic density</location>
    </subcellularLocation>
    <subcellularLocation>
        <location evidence="14">Synapse</location>
        <location evidence="14">Synaptosome</location>
    </subcellularLocation>
</comment>
<feature type="compositionally biased region" description="Basic and acidic residues" evidence="19">
    <location>
        <begin position="1204"/>
        <end position="1222"/>
    </location>
</feature>
<evidence type="ECO:0000313" key="23">
    <source>
        <dbReference type="Proteomes" id="UP000028760"/>
    </source>
</evidence>
<dbReference type="STRING" id="48698.ENSPFOP00000001585"/>
<feature type="compositionally biased region" description="Acidic residues" evidence="19">
    <location>
        <begin position="1287"/>
        <end position="1299"/>
    </location>
</feature>
<evidence type="ECO:0000256" key="7">
    <source>
        <dbReference type="ARBA" id="ARBA00022553"/>
    </source>
</evidence>
<dbReference type="GO" id="GO:0014069">
    <property type="term" value="C:postsynaptic density"/>
    <property type="evidence" value="ECO:0007669"/>
    <property type="project" value="UniProtKB-SubCell"/>
</dbReference>
<reference evidence="22" key="2">
    <citation type="submission" date="2025-08" db="UniProtKB">
        <authorList>
            <consortium name="Ensembl"/>
        </authorList>
    </citation>
    <scope>IDENTIFICATION</scope>
</reference>
<feature type="domain" description="PDZ" evidence="20">
    <location>
        <begin position="1452"/>
        <end position="1523"/>
    </location>
</feature>
<dbReference type="InterPro" id="IPR015132">
    <property type="entry name" value="L27_2"/>
</dbReference>
<feature type="region of interest" description="Disordered" evidence="19">
    <location>
        <begin position="1526"/>
        <end position="1557"/>
    </location>
</feature>
<dbReference type="FunFam" id="2.30.42.10:FF:000058">
    <property type="entry name" value="multiple PDZ domain protein isoform X1"/>
    <property type="match status" value="1"/>
</dbReference>
<feature type="domain" description="PDZ" evidence="20">
    <location>
        <begin position="119"/>
        <end position="206"/>
    </location>
</feature>
<dbReference type="CDD" id="cd06670">
    <property type="entry name" value="PDZ6_MUPP1-like"/>
    <property type="match status" value="1"/>
</dbReference>
<evidence type="ECO:0000256" key="3">
    <source>
        <dbReference type="ARBA" id="ARBA00004435"/>
    </source>
</evidence>
<dbReference type="SMART" id="SM00228">
    <property type="entry name" value="PDZ"/>
    <property type="match status" value="13"/>
</dbReference>
<dbReference type="SUPFAM" id="SSF50156">
    <property type="entry name" value="PDZ domain-like"/>
    <property type="match status" value="13"/>
</dbReference>
<evidence type="ECO:0000259" key="20">
    <source>
        <dbReference type="PROSITE" id="PS50106"/>
    </source>
</evidence>
<dbReference type="SMART" id="SM00569">
    <property type="entry name" value="L27"/>
    <property type="match status" value="1"/>
</dbReference>
<feature type="domain" description="PDZ" evidence="20">
    <location>
        <begin position="538"/>
        <end position="619"/>
    </location>
</feature>
<dbReference type="Pfam" id="PF16667">
    <property type="entry name" value="MPDZ_u10"/>
    <property type="match status" value="1"/>
</dbReference>
<evidence type="ECO:0000256" key="14">
    <source>
        <dbReference type="ARBA" id="ARBA00034102"/>
    </source>
</evidence>
<dbReference type="InterPro" id="IPR001478">
    <property type="entry name" value="PDZ"/>
</dbReference>
<dbReference type="EMBL" id="AYCK01010074">
    <property type="status" value="NOT_ANNOTATED_CDS"/>
    <property type="molecule type" value="Genomic_DNA"/>
</dbReference>
<evidence type="ECO:0000256" key="16">
    <source>
        <dbReference type="ARBA" id="ARBA00057502"/>
    </source>
</evidence>
<dbReference type="PROSITE" id="PS51022">
    <property type="entry name" value="L27"/>
    <property type="match status" value="1"/>
</dbReference>
<feature type="domain" description="PDZ" evidence="20">
    <location>
        <begin position="1099"/>
        <end position="1187"/>
    </location>
</feature>
<dbReference type="CDD" id="cd06671">
    <property type="entry name" value="PDZ7_MUPP1-PD6_PATJ-like"/>
    <property type="match status" value="1"/>
</dbReference>
<evidence type="ECO:0000259" key="21">
    <source>
        <dbReference type="PROSITE" id="PS51022"/>
    </source>
</evidence>
<dbReference type="CDD" id="cd06675">
    <property type="entry name" value="PDZ12_MUPP1-like"/>
    <property type="match status" value="1"/>
</dbReference>
<dbReference type="InterPro" id="IPR036892">
    <property type="entry name" value="L27_dom_sf"/>
</dbReference>
<dbReference type="GO" id="GO:0005923">
    <property type="term" value="C:bicellular tight junction"/>
    <property type="evidence" value="ECO:0007669"/>
    <property type="project" value="UniProtKB-SubCell"/>
</dbReference>
<dbReference type="Gene3D" id="2.30.42.10">
    <property type="match status" value="13"/>
</dbReference>
<dbReference type="Pfam" id="PF09045">
    <property type="entry name" value="L27_2"/>
    <property type="match status" value="1"/>
</dbReference>
<proteinExistence type="predicted"/>
<accession>A0A087X732</accession>
<evidence type="ECO:0000256" key="4">
    <source>
        <dbReference type="ARBA" id="ARBA00022427"/>
    </source>
</evidence>
<feature type="region of interest" description="Disordered" evidence="19">
    <location>
        <begin position="1778"/>
        <end position="1825"/>
    </location>
</feature>
<evidence type="ECO:0000256" key="10">
    <source>
        <dbReference type="ARBA" id="ARBA00022949"/>
    </source>
</evidence>
<feature type="domain" description="PDZ" evidence="20">
    <location>
        <begin position="1829"/>
        <end position="1914"/>
    </location>
</feature>
<dbReference type="InterPro" id="IPR036034">
    <property type="entry name" value="PDZ_sf"/>
</dbReference>
<dbReference type="FunFam" id="2.30.42.10:FF:000110">
    <property type="entry name" value="multiple PDZ domain protein isoform X2"/>
    <property type="match status" value="1"/>
</dbReference>
<evidence type="ECO:0000256" key="19">
    <source>
        <dbReference type="SAM" id="MobiDB-lite"/>
    </source>
</evidence>
<feature type="region of interest" description="Disordered" evidence="19">
    <location>
        <begin position="920"/>
        <end position="942"/>
    </location>
</feature>
<keyword evidence="12" id="KW-0472">Membrane</keyword>
<feature type="domain" description="PDZ" evidence="20">
    <location>
        <begin position="1319"/>
        <end position="1402"/>
    </location>
</feature>
<evidence type="ECO:0000256" key="15">
    <source>
        <dbReference type="ARBA" id="ARBA00034105"/>
    </source>
</evidence>
<dbReference type="CDD" id="cd06673">
    <property type="entry name" value="PDZ10_MUPP1-PDZ8_PATJ-like"/>
    <property type="match status" value="1"/>
</dbReference>
<evidence type="ECO:0000256" key="8">
    <source>
        <dbReference type="ARBA" id="ARBA00022599"/>
    </source>
</evidence>
<dbReference type="SUPFAM" id="SSF101288">
    <property type="entry name" value="L27 domain"/>
    <property type="match status" value="1"/>
</dbReference>
<feature type="domain" description="PDZ" evidence="20">
    <location>
        <begin position="237"/>
        <end position="317"/>
    </location>
</feature>
<dbReference type="Ensembl" id="ENSPFOT00000001588.2">
    <property type="protein sequence ID" value="ENSPFOP00000001585.2"/>
    <property type="gene ID" value="ENSPFOG00000001361.2"/>
</dbReference>
<dbReference type="GeneTree" id="ENSGT00940000155586"/>
<feature type="domain" description="PDZ" evidence="20">
    <location>
        <begin position="348"/>
        <end position="434"/>
    </location>
</feature>
<dbReference type="GO" id="GO:0016324">
    <property type="term" value="C:apical plasma membrane"/>
    <property type="evidence" value="ECO:0007669"/>
    <property type="project" value="UniProtKB-SubCell"/>
</dbReference>
<dbReference type="FunFam" id="2.30.42.10:FF:000038">
    <property type="entry name" value="Multiple PDZ domain protein isoform X1"/>
    <property type="match status" value="1"/>
</dbReference>
<feature type="compositionally biased region" description="Polar residues" evidence="19">
    <location>
        <begin position="489"/>
        <end position="503"/>
    </location>
</feature>
<feature type="region of interest" description="Disordered" evidence="19">
    <location>
        <begin position="60"/>
        <end position="94"/>
    </location>
</feature>
<feature type="region of interest" description="Disordered" evidence="19">
    <location>
        <begin position="1197"/>
        <end position="1299"/>
    </location>
</feature>
<dbReference type="OMA" id="LEHMSHA"/>
<dbReference type="CDD" id="cd06668">
    <property type="entry name" value="PDZ4_MUPP1-like"/>
    <property type="match status" value="1"/>
</dbReference>
<evidence type="ECO:0000313" key="22">
    <source>
        <dbReference type="Ensembl" id="ENSPFOP00000001585.2"/>
    </source>
</evidence>
<feature type="compositionally biased region" description="Low complexity" evidence="19">
    <location>
        <begin position="1784"/>
        <end position="1795"/>
    </location>
</feature>
<dbReference type="CDD" id="cd06689">
    <property type="entry name" value="PDZ1_MUPP1-like"/>
    <property type="match status" value="1"/>
</dbReference>
<feature type="compositionally biased region" description="Polar residues" evidence="19">
    <location>
        <begin position="1796"/>
        <end position="1824"/>
    </location>
</feature>
<feature type="region of interest" description="Disordered" evidence="19">
    <location>
        <begin position="1062"/>
        <end position="1096"/>
    </location>
</feature>
<dbReference type="CDD" id="cd06669">
    <property type="entry name" value="PDZ5_MUPP1-like"/>
    <property type="match status" value="1"/>
</dbReference>
<dbReference type="CDD" id="cd06791">
    <property type="entry name" value="PDZ3_MUPP1-like"/>
    <property type="match status" value="1"/>
</dbReference>
<feature type="domain" description="PDZ" evidence="20">
    <location>
        <begin position="951"/>
        <end position="1019"/>
    </location>
</feature>
<dbReference type="eggNOG" id="KOG3528">
    <property type="taxonomic scope" value="Eukaryota"/>
</dbReference>
<dbReference type="PANTHER" id="PTHR19964:SF10">
    <property type="entry name" value="MULTIPLE PDZ DOMAIN PROTEIN"/>
    <property type="match status" value="1"/>
</dbReference>
<dbReference type="Proteomes" id="UP000028760">
    <property type="component" value="Unassembled WGS sequence"/>
</dbReference>
<dbReference type="FunFam" id="2.30.42.10:FF:000051">
    <property type="entry name" value="Multiple PDZ domain protein isoform X1"/>
    <property type="match status" value="1"/>
</dbReference>
<organism evidence="22 23">
    <name type="scientific">Poecilia formosa</name>
    <name type="common">Amazon molly</name>
    <name type="synonym">Limia formosa</name>
    <dbReference type="NCBI Taxonomy" id="48698"/>
    <lineage>
        <taxon>Eukaryota</taxon>
        <taxon>Metazoa</taxon>
        <taxon>Chordata</taxon>
        <taxon>Craniata</taxon>
        <taxon>Vertebrata</taxon>
        <taxon>Euteleostomi</taxon>
        <taxon>Actinopterygii</taxon>
        <taxon>Neopterygii</taxon>
        <taxon>Teleostei</taxon>
        <taxon>Neoteleostei</taxon>
        <taxon>Acanthomorphata</taxon>
        <taxon>Ovalentaria</taxon>
        <taxon>Atherinomorphae</taxon>
        <taxon>Cyprinodontiformes</taxon>
        <taxon>Poeciliidae</taxon>
        <taxon>Poeciliinae</taxon>
        <taxon>Poecilia</taxon>
    </lineage>
</organism>
<dbReference type="Pfam" id="PF00595">
    <property type="entry name" value="PDZ"/>
    <property type="match status" value="13"/>
</dbReference>
<dbReference type="PROSITE" id="PS50106">
    <property type="entry name" value="PDZ"/>
    <property type="match status" value="13"/>
</dbReference>
<reference evidence="22" key="3">
    <citation type="submission" date="2025-09" db="UniProtKB">
        <authorList>
            <consortium name="Ensembl"/>
        </authorList>
    </citation>
    <scope>IDENTIFICATION</scope>
</reference>
<keyword evidence="6" id="KW-0488">Methylation</keyword>
<keyword evidence="23" id="KW-1185">Reference proteome</keyword>
<evidence type="ECO:0000256" key="13">
    <source>
        <dbReference type="ARBA" id="ARBA00023273"/>
    </source>
</evidence>
<evidence type="ECO:0000256" key="12">
    <source>
        <dbReference type="ARBA" id="ARBA00023136"/>
    </source>
</evidence>
<evidence type="ECO:0000256" key="2">
    <source>
        <dbReference type="ARBA" id="ARBA00004279"/>
    </source>
</evidence>
<dbReference type="CDD" id="cd06676">
    <property type="entry name" value="PDZ13_MUPP1-like"/>
    <property type="match status" value="1"/>
</dbReference>
<keyword evidence="5" id="KW-1003">Cell membrane</keyword>
<dbReference type="EMBL" id="AYCK01010075">
    <property type="status" value="NOT_ANNOTATED_CDS"/>
    <property type="molecule type" value="Genomic_DNA"/>
</dbReference>
<evidence type="ECO:0000256" key="11">
    <source>
        <dbReference type="ARBA" id="ARBA00023018"/>
    </source>
</evidence>
<keyword evidence="8" id="KW-0771">Synaptosome</keyword>
<feature type="compositionally biased region" description="Polar residues" evidence="19">
    <location>
        <begin position="1421"/>
        <end position="1432"/>
    </location>
</feature>
<feature type="region of interest" description="Disordered" evidence="19">
    <location>
        <begin position="489"/>
        <end position="516"/>
    </location>
</feature>
<evidence type="ECO:0000256" key="5">
    <source>
        <dbReference type="ARBA" id="ARBA00022475"/>
    </source>
</evidence>
<dbReference type="GO" id="GO:0030425">
    <property type="term" value="C:dendrite"/>
    <property type="evidence" value="ECO:0007669"/>
    <property type="project" value="UniProtKB-SubCell"/>
</dbReference>
<feature type="domain" description="L27" evidence="21">
    <location>
        <begin position="3"/>
        <end position="63"/>
    </location>
</feature>
<reference evidence="23" key="1">
    <citation type="submission" date="2013-10" db="EMBL/GenBank/DDBJ databases">
        <authorList>
            <person name="Schartl M."/>
            <person name="Warren W."/>
        </authorList>
    </citation>
    <scope>NUCLEOTIDE SEQUENCE [LARGE SCALE GENOMIC DNA]</scope>
    <source>
        <strain evidence="23">female</strain>
    </source>
</reference>
<feature type="domain" description="PDZ" evidence="20">
    <location>
        <begin position="685"/>
        <end position="759"/>
    </location>
</feature>
<dbReference type="FunFam" id="2.30.42.10:FF:000070">
    <property type="entry name" value="Multiple PDZ domain protein"/>
    <property type="match status" value="1"/>
</dbReference>
<comment type="function">
    <text evidence="16">Member of the NMDAR signaling complex that may play a role in control of AMPAR potentiation and synaptic plasticity in excitatory synapses. Promotes clustering of HT2RC at the cell surface.</text>
</comment>
<feature type="region of interest" description="Disordered" evidence="19">
    <location>
        <begin position="1410"/>
        <end position="1440"/>
    </location>
</feature>
<dbReference type="InterPro" id="IPR051342">
    <property type="entry name" value="PDZ_scaffold"/>
</dbReference>
<keyword evidence="7" id="KW-0597">Phosphoprotein</keyword>
<dbReference type="FunFam" id="2.30.42.10:FF:000057">
    <property type="entry name" value="multiple PDZ domain protein isoform X1"/>
    <property type="match status" value="1"/>
</dbReference>
<dbReference type="Gene3D" id="1.10.287.650">
    <property type="entry name" value="L27 domain"/>
    <property type="match status" value="1"/>
</dbReference>
<dbReference type="FunFam" id="2.30.42.10:FF:000093">
    <property type="entry name" value="multiple PDZ domain protein isoform X1"/>
    <property type="match status" value="1"/>
</dbReference>
<dbReference type="FunFam" id="2.30.42.10:FF:000072">
    <property type="entry name" value="multiple PDZ domain protein isoform X1"/>
    <property type="match status" value="1"/>
</dbReference>
<sequence>MIETIDTQRALQAVERLQAKLKERGEVPTEEKLSLLRSVLQSPLFHQILALQKSVQHLRDQGSITSPRGSDLNDHSIKANGSHASYSDDSATSHINGKTSLEELEGIIHSMAQGRYVTHVELQKPASGGLGFSVVGLKSENRGELGIFIQEIQPGSVAHCDGKLKEADQILAINGQPLDHTVTHQQAISILQSASEKVQLSVARGPIPQLTSPVVSRTPSAASTLSAHSSKWQHVEAIELVNDGTGLGFGIVGGKTMGVIVKTILPGGVADQDGRLRSGDHILRIADTDLFGMGSDQVAQVLRQCGNRVKLVVTRGPVEETPSAVMSVVLPTVAEQQGSEEEEIEAFDVSLSKNTQGLGITIAGYVADKNSEPSGIFVKSITKDSAVDQDGRIHVGDQIIAVDGVNIQGYTNQQAVEVLRHTGQTVHLKLIRRGFRPDDEEEPPAVTPIVSVLSPSATIPTTATVMKELELERSTAQQPTQAVVAQKQFQTTGEGSDVSSTVDHLTKDKHGPKLTPTEEDELMKKWQEILGPNNEVVVAQVEKFTENSGLGISLEASGGHHYIRSVLPEGPVGRCAKLFSGDELLEVNGISLIGETHKEVVRILKELPICVYMTCCRPAPDLQIDMDTVQPEPDAFPTEYKLKNNISSALVSEVSETNDIEDPQDTVTEEAIGSPLAMWEMEIQNIELEKGEGGLGFSILDYQDPLDPSKTVIVIRSLVPNGVAETDGRLLPGDRLMYVNSTNLENATLEDAVQALKGAKVGKVQIGVAKPLPGICGYSHSPHPFEGEEGGLTEGVLYRAEPALIDTSEGDLSDDKVLDHTYSGMEDDTFQASMIALQGSSCSADLDCLQSSTPKLTARLNVLDEHPGFGDDAPAFSTEKSASYTPATLTEIEAKHIDQEAPVEQPLCLIEPVISFRDTEDTMDKEKASAKESAEDDNKAALTSGSNFERTITVVKGNCSLGMTVSAMKDGLGMVIRSIIHGGSISRDGRLGVGDLILAINGEPTTNLSNVQARAMLRRHSLIGPDLGSACAPEDDLCPFYVVTYVPAEYLEEYKAGHEQAKDDVFTETPQEDIPSLPEREEGEGEESASCSNWNQPRKVELFKEPGKSLGISIVGGRGMGSRLSNGEVMRGIFIKHILEDSPAGHNGTLKTGDRIVEVDGVDLRDASHEEAVEAIRKAGNPVSFVVQSIIHRARQPPSITDSVEERAVPNYSKDKEGDSHSRVFLRLSPTNPFTPTPFKPAKREAPKASPTGSVLPLPVVPHVGESDTDKLADIPGRPAETVEQSKEEEEEEEEEDEFGYSWKNIIQRYGSLPGVLHMIELEKGKTGLGLSLAGNRDRSRMSVFVVGIDPKGAAGRDGRMGVGDELLEINGQVLYGQSHQNASSIIKSSPSKVKIIFIRNTEALNQMAVGPVREQEGDTAESQTEPKTSPANDDDDTSTRVHHVIKVEEDGIAFVEGNTEAGVEVQSISEATEHTGNDGCMKPGDKLLAVNGESVLGYTVEKVNSLLRKAKGPVKLTFATNETVSSYPTPQSACPDTVSSDAGHASSPSMPATTLSTLGQPEAEINTGPSRSSTPSTLACDPATCPIIPGCETTIEISKGRTGLGLSIVGGCDTLLGAIIIHEVYEEGAASKDGRLWAGDQILEVNSIDLRAASHDEAINVLRQTPQKVRLTVYRDEAQYKEEELWDSFTVELRKKPGQGLGLSIVGRRNDTGVFVSDIVKGGLVDVDGRLMQGDQILSVNSEDVRSATQEAVAALLKCCVGPINMEVGRFKAGPFHSERRLSQSSQMSETGSSKVANQSGSESGNPPSDSDISSKNQESAEQQDIRTVEFTKGPGDSLGISIAGGVGSPLGDIPIFIAMMNPNGLAAQTQLKMGDRIVSICGTSAEGMSHSQAVALLKNATGTIQLQVVAGGDTTVTGPTQKQDGGSLTPSCIFQDDIGPPQYKTITLERGPDGLGFSIVGGHGSPHGDLPIYVKTVFGKGAAAEDGRLKRGDQIIAVNGQSLEGVTHEEAVGILKRTKGTVTLTVLS</sequence>
<feature type="domain" description="PDZ" evidence="20">
    <location>
        <begin position="1947"/>
        <end position="2030"/>
    </location>
</feature>
<evidence type="ECO:0000256" key="1">
    <source>
        <dbReference type="ARBA" id="ARBA00004221"/>
    </source>
</evidence>
<dbReference type="InterPro" id="IPR032078">
    <property type="entry name" value="MPDZ_u10"/>
</dbReference>
<dbReference type="PANTHER" id="PTHR19964">
    <property type="entry name" value="MULTIPLE PDZ DOMAIN PROTEIN"/>
    <property type="match status" value="1"/>
</dbReference>
<feature type="compositionally biased region" description="Basic and acidic residues" evidence="19">
    <location>
        <begin position="920"/>
        <end position="939"/>
    </location>
</feature>
<name>A0A087X732_POEFO</name>
<dbReference type="CDD" id="cd06672">
    <property type="entry name" value="PDZ8_MUPP1-PDZ7_PATJ-PDZ2_INAD-like"/>
    <property type="match status" value="1"/>
</dbReference>
<dbReference type="CDD" id="cd06674">
    <property type="entry name" value="PDZ11_MUPP1-PDZ9_PATJ-like"/>
    <property type="match status" value="1"/>
</dbReference>
<evidence type="ECO:0000256" key="6">
    <source>
        <dbReference type="ARBA" id="ARBA00022481"/>
    </source>
</evidence>
<keyword evidence="10" id="KW-0965">Cell junction</keyword>
<keyword evidence="4" id="KW-0796">Tight junction</keyword>
<keyword evidence="11" id="KW-0770">Synapse</keyword>
<dbReference type="CDD" id="cd06667">
    <property type="entry name" value="PDZ2_MUPP1-like"/>
    <property type="match status" value="1"/>
</dbReference>
<evidence type="ECO:0000256" key="18">
    <source>
        <dbReference type="ARBA" id="ARBA00075678"/>
    </source>
</evidence>
<feature type="domain" description="PDZ" evidence="20">
    <location>
        <begin position="1595"/>
        <end position="1678"/>
    </location>
</feature>
<feature type="domain" description="PDZ" evidence="20">
    <location>
        <begin position="1691"/>
        <end position="1773"/>
    </location>
</feature>
<keyword evidence="9" id="KW-0677">Repeat</keyword>
<feature type="compositionally biased region" description="Polar residues" evidence="19">
    <location>
        <begin position="82"/>
        <end position="94"/>
    </location>
</feature>
<evidence type="ECO:0000256" key="17">
    <source>
        <dbReference type="ARBA" id="ARBA00073626"/>
    </source>
</evidence>
<keyword evidence="13" id="KW-0966">Cell projection</keyword>
<protein>
    <recommendedName>
        <fullName evidence="17">Multiple PDZ domain protein</fullName>
    </recommendedName>
    <alternativeName>
        <fullName evidence="18">Multi-PDZ domain protein 1</fullName>
    </alternativeName>
</protein>
<evidence type="ECO:0000256" key="9">
    <source>
        <dbReference type="ARBA" id="ARBA00022737"/>
    </source>
</evidence>
<dbReference type="EMBL" id="AYCK01010073">
    <property type="status" value="NOT_ANNOTATED_CDS"/>
    <property type="molecule type" value="Genomic_DNA"/>
</dbReference>